<keyword evidence="3" id="KW-1185">Reference proteome</keyword>
<dbReference type="Proteomes" id="UP001163046">
    <property type="component" value="Unassembled WGS sequence"/>
</dbReference>
<dbReference type="InterPro" id="IPR027417">
    <property type="entry name" value="P-loop_NTPase"/>
</dbReference>
<organism evidence="2 3">
    <name type="scientific">Desmophyllum pertusum</name>
    <dbReference type="NCBI Taxonomy" id="174260"/>
    <lineage>
        <taxon>Eukaryota</taxon>
        <taxon>Metazoa</taxon>
        <taxon>Cnidaria</taxon>
        <taxon>Anthozoa</taxon>
        <taxon>Hexacorallia</taxon>
        <taxon>Scleractinia</taxon>
        <taxon>Caryophylliina</taxon>
        <taxon>Caryophylliidae</taxon>
        <taxon>Desmophyllum</taxon>
    </lineage>
</organism>
<dbReference type="GO" id="GO:0008569">
    <property type="term" value="F:minus-end-directed microtubule motor activity"/>
    <property type="evidence" value="ECO:0007669"/>
    <property type="project" value="InterPro"/>
</dbReference>
<evidence type="ECO:0000259" key="1">
    <source>
        <dbReference type="Pfam" id="PF03028"/>
    </source>
</evidence>
<comment type="caution">
    <text evidence="2">The sequence shown here is derived from an EMBL/GenBank/DDBJ whole genome shotgun (WGS) entry which is preliminary data.</text>
</comment>
<protein>
    <recommendedName>
        <fullName evidence="1">Dynein heavy chain region D6 P-loop domain-containing protein</fullName>
    </recommendedName>
</protein>
<dbReference type="PANTHER" id="PTHR45703">
    <property type="entry name" value="DYNEIN HEAVY CHAIN"/>
    <property type="match status" value="1"/>
</dbReference>
<dbReference type="AlphaFoldDB" id="A0A9X0DC94"/>
<sequence length="236" mass="26620">MRMFVESEVGDLMEKSLPVFDEVLSGIKHSIPIFVVMPDHSSVNTPFKISPVESIRRIAEAHNVQCQQISVGHGQEEIIDVALATAVRTDTWLVIENLQLASRHWLDQLYNRLSRLRLQAETSSAPSQWRVFLLCEPADHLPVGLLLFSHQLAWDVVQREGPVYQPLDSTDLDLKPPSPPHLRLFLGRTGNKLVISPSQFVPLCLVCVSTTAFSSYAISWERERPAVATLYLHVTY</sequence>
<name>A0A9X0DC94_9CNID</name>
<dbReference type="Gene3D" id="3.40.50.300">
    <property type="entry name" value="P-loop containing nucleotide triphosphate hydrolases"/>
    <property type="match status" value="1"/>
</dbReference>
<dbReference type="GO" id="GO:0051959">
    <property type="term" value="F:dynein light intermediate chain binding"/>
    <property type="evidence" value="ECO:0007669"/>
    <property type="project" value="InterPro"/>
</dbReference>
<dbReference type="OrthoDB" id="10423655at2759"/>
<reference evidence="2" key="1">
    <citation type="submission" date="2023-01" db="EMBL/GenBank/DDBJ databases">
        <title>Genome assembly of the deep-sea coral Lophelia pertusa.</title>
        <authorList>
            <person name="Herrera S."/>
            <person name="Cordes E."/>
        </authorList>
    </citation>
    <scope>NUCLEOTIDE SEQUENCE</scope>
    <source>
        <strain evidence="2">USNM1676648</strain>
        <tissue evidence="2">Polyp</tissue>
    </source>
</reference>
<dbReference type="EMBL" id="MU825400">
    <property type="protein sequence ID" value="KAJ7392744.1"/>
    <property type="molecule type" value="Genomic_DNA"/>
</dbReference>
<dbReference type="InterPro" id="IPR004273">
    <property type="entry name" value="Dynein_heavy_D6_P-loop"/>
</dbReference>
<dbReference type="PANTHER" id="PTHR45703:SF8">
    <property type="entry name" value="DYNEINS HEAVY CHAIN"/>
    <property type="match status" value="1"/>
</dbReference>
<dbReference type="GO" id="GO:0045505">
    <property type="term" value="F:dynein intermediate chain binding"/>
    <property type="evidence" value="ECO:0007669"/>
    <property type="project" value="InterPro"/>
</dbReference>
<dbReference type="GO" id="GO:0007018">
    <property type="term" value="P:microtubule-based movement"/>
    <property type="evidence" value="ECO:0007669"/>
    <property type="project" value="InterPro"/>
</dbReference>
<gene>
    <name evidence="2" type="ORF">OS493_010399</name>
</gene>
<feature type="domain" description="Dynein heavy chain region D6 P-loop" evidence="1">
    <location>
        <begin position="50"/>
        <end position="150"/>
    </location>
</feature>
<dbReference type="InterPro" id="IPR026983">
    <property type="entry name" value="DHC"/>
</dbReference>
<evidence type="ECO:0000313" key="2">
    <source>
        <dbReference type="EMBL" id="KAJ7392744.1"/>
    </source>
</evidence>
<accession>A0A9X0DC94</accession>
<dbReference type="Pfam" id="PF03028">
    <property type="entry name" value="Dynein_heavy"/>
    <property type="match status" value="1"/>
</dbReference>
<evidence type="ECO:0000313" key="3">
    <source>
        <dbReference type="Proteomes" id="UP001163046"/>
    </source>
</evidence>
<dbReference type="GO" id="GO:0030286">
    <property type="term" value="C:dynein complex"/>
    <property type="evidence" value="ECO:0007669"/>
    <property type="project" value="InterPro"/>
</dbReference>
<proteinExistence type="predicted"/>